<comment type="caution">
    <text evidence="2">The sequence shown here is derived from an EMBL/GenBank/DDBJ whole genome shotgun (WGS) entry which is preliminary data.</text>
</comment>
<organism evidence="2 3">
    <name type="scientific">Datura stramonium</name>
    <name type="common">Jimsonweed</name>
    <name type="synonym">Common thornapple</name>
    <dbReference type="NCBI Taxonomy" id="4076"/>
    <lineage>
        <taxon>Eukaryota</taxon>
        <taxon>Viridiplantae</taxon>
        <taxon>Streptophyta</taxon>
        <taxon>Embryophyta</taxon>
        <taxon>Tracheophyta</taxon>
        <taxon>Spermatophyta</taxon>
        <taxon>Magnoliopsida</taxon>
        <taxon>eudicotyledons</taxon>
        <taxon>Gunneridae</taxon>
        <taxon>Pentapetalae</taxon>
        <taxon>asterids</taxon>
        <taxon>lamiids</taxon>
        <taxon>Solanales</taxon>
        <taxon>Solanaceae</taxon>
        <taxon>Solanoideae</taxon>
        <taxon>Datureae</taxon>
        <taxon>Datura</taxon>
    </lineage>
</organism>
<gene>
    <name evidence="2" type="ORF">HAX54_049013</name>
</gene>
<dbReference type="EMBL" id="JACEIK010008211">
    <property type="protein sequence ID" value="MCE3051158.1"/>
    <property type="molecule type" value="Genomic_DNA"/>
</dbReference>
<protein>
    <submittedName>
        <fullName evidence="2">Uncharacterized protein</fullName>
    </submittedName>
</protein>
<feature type="region of interest" description="Disordered" evidence="1">
    <location>
        <begin position="93"/>
        <end position="116"/>
    </location>
</feature>
<keyword evidence="3" id="KW-1185">Reference proteome</keyword>
<proteinExistence type="predicted"/>
<feature type="compositionally biased region" description="Basic and acidic residues" evidence="1">
    <location>
        <begin position="97"/>
        <end position="109"/>
    </location>
</feature>
<reference evidence="2 3" key="1">
    <citation type="journal article" date="2021" name="BMC Genomics">
        <title>Datura genome reveals duplications of psychoactive alkaloid biosynthetic genes and high mutation rate following tissue culture.</title>
        <authorList>
            <person name="Rajewski A."/>
            <person name="Carter-House D."/>
            <person name="Stajich J."/>
            <person name="Litt A."/>
        </authorList>
    </citation>
    <scope>NUCLEOTIDE SEQUENCE [LARGE SCALE GENOMIC DNA]</scope>
    <source>
        <strain evidence="2">AR-01</strain>
    </source>
</reference>
<evidence type="ECO:0000313" key="3">
    <source>
        <dbReference type="Proteomes" id="UP000823775"/>
    </source>
</evidence>
<evidence type="ECO:0000313" key="2">
    <source>
        <dbReference type="EMBL" id="MCE3051158.1"/>
    </source>
</evidence>
<evidence type="ECO:0000256" key="1">
    <source>
        <dbReference type="SAM" id="MobiDB-lite"/>
    </source>
</evidence>
<dbReference type="Proteomes" id="UP000823775">
    <property type="component" value="Unassembled WGS sequence"/>
</dbReference>
<sequence>MGAPIRTTSYMPKINGKNLRMHNTFCCEDKRPVLCARRFHKYNDSSVMSQNWIALVVRRCTTTLKPLTSLQWLPLGRKKGKYYAEELGDDDIEAEESGDKESAVEKSGEQMEDSDLATKPEARLFEGYNMHWMAKTPGKYNMKMVYEFYANYYYTLEKKSPTKNAIKKEPVLDFVRVRAILVDIYEPTITRVLMGGDYIFPTRTTEYDH</sequence>
<accession>A0ABS8WK08</accession>
<name>A0ABS8WK08_DATST</name>